<dbReference type="CDD" id="cd00609">
    <property type="entry name" value="AAT_like"/>
    <property type="match status" value="1"/>
</dbReference>
<sequence length="223" mass="24927">AEKAKLMHVNYPNNPTSAICGIDFYERLAEFALKNNIIVCHDNAYSDTYFGDNSPLSFLNASGSKEVGIEFYSLSKTFNMTGWRIGCAVGNREVIASLGKYKTNVDSGVFNAVQYAAIKAFKNYREYSSENNKIYKKRREMVTGILDNIGIDYYKSNATIYVWAKVPDGHTSKSFAKLILDEANVVVTPGSAYGKFGEGYFRISLTISDDRLKEALDRIDGTF</sequence>
<dbReference type="SUPFAM" id="SSF53383">
    <property type="entry name" value="PLP-dependent transferases"/>
    <property type="match status" value="1"/>
</dbReference>
<dbReference type="GO" id="GO:0030170">
    <property type="term" value="F:pyridoxal phosphate binding"/>
    <property type="evidence" value="ECO:0007669"/>
    <property type="project" value="InterPro"/>
</dbReference>
<dbReference type="InterPro" id="IPR004839">
    <property type="entry name" value="Aminotransferase_I/II_large"/>
</dbReference>
<dbReference type="PROSITE" id="PS00105">
    <property type="entry name" value="AA_TRANSFER_CLASS_1"/>
    <property type="match status" value="1"/>
</dbReference>
<dbReference type="InterPro" id="IPR015424">
    <property type="entry name" value="PyrdxlP-dep_Trfase"/>
</dbReference>
<dbReference type="EMBL" id="BARS01025434">
    <property type="protein sequence ID" value="GAG04114.1"/>
    <property type="molecule type" value="Genomic_DNA"/>
</dbReference>
<dbReference type="Gene3D" id="3.40.640.10">
    <property type="entry name" value="Type I PLP-dependent aspartate aminotransferase-like (Major domain)"/>
    <property type="match status" value="1"/>
</dbReference>
<comment type="cofactor">
    <cofactor evidence="1">
        <name>pyridoxal 5'-phosphate</name>
        <dbReference type="ChEBI" id="CHEBI:597326"/>
    </cofactor>
</comment>
<evidence type="ECO:0000256" key="3">
    <source>
        <dbReference type="ARBA" id="ARBA00022679"/>
    </source>
</evidence>
<accession>X0UED1</accession>
<reference evidence="5" key="1">
    <citation type="journal article" date="2014" name="Front. Microbiol.">
        <title>High frequency of phylogenetically diverse reductive dehalogenase-homologous genes in deep subseafloor sedimentary metagenomes.</title>
        <authorList>
            <person name="Kawai M."/>
            <person name="Futagami T."/>
            <person name="Toyoda A."/>
            <person name="Takaki Y."/>
            <person name="Nishi S."/>
            <person name="Hori S."/>
            <person name="Arai W."/>
            <person name="Tsubouchi T."/>
            <person name="Morono Y."/>
            <person name="Uchiyama I."/>
            <person name="Ito T."/>
            <person name="Fujiyama A."/>
            <person name="Inagaki F."/>
            <person name="Takami H."/>
        </authorList>
    </citation>
    <scope>NUCLEOTIDE SEQUENCE</scope>
    <source>
        <strain evidence="5">Expedition CK06-06</strain>
    </source>
</reference>
<protein>
    <recommendedName>
        <fullName evidence="4">Aminotransferase class I/classII large domain-containing protein</fullName>
    </recommendedName>
</protein>
<dbReference type="InterPro" id="IPR004838">
    <property type="entry name" value="NHTrfase_class1_PyrdxlP-BS"/>
</dbReference>
<comment type="caution">
    <text evidence="5">The sequence shown here is derived from an EMBL/GenBank/DDBJ whole genome shotgun (WGS) entry which is preliminary data.</text>
</comment>
<dbReference type="PANTHER" id="PTHR42832">
    <property type="entry name" value="AMINO ACID AMINOTRANSFERASE"/>
    <property type="match status" value="1"/>
</dbReference>
<dbReference type="InterPro" id="IPR015422">
    <property type="entry name" value="PyrdxlP-dep_Trfase_small"/>
</dbReference>
<evidence type="ECO:0000256" key="1">
    <source>
        <dbReference type="ARBA" id="ARBA00001933"/>
    </source>
</evidence>
<dbReference type="InterPro" id="IPR015421">
    <property type="entry name" value="PyrdxlP-dep_Trfase_major"/>
</dbReference>
<dbReference type="Gene3D" id="3.90.1150.10">
    <property type="entry name" value="Aspartate Aminotransferase, domain 1"/>
    <property type="match status" value="1"/>
</dbReference>
<name>X0UED1_9ZZZZ</name>
<dbReference type="AlphaFoldDB" id="X0UED1"/>
<dbReference type="PANTHER" id="PTHR42832:SF3">
    <property type="entry name" value="L-GLUTAMINE--4-(METHYLSULFANYL)-2-OXOBUTANOATE AMINOTRANSFERASE"/>
    <property type="match status" value="1"/>
</dbReference>
<keyword evidence="3" id="KW-0808">Transferase</keyword>
<gene>
    <name evidence="5" type="ORF">S01H1_40200</name>
</gene>
<dbReference type="InterPro" id="IPR050881">
    <property type="entry name" value="LL-DAP_aminotransferase"/>
</dbReference>
<dbReference type="Pfam" id="PF00155">
    <property type="entry name" value="Aminotran_1_2"/>
    <property type="match status" value="1"/>
</dbReference>
<keyword evidence="2" id="KW-0032">Aminotransferase</keyword>
<feature type="non-terminal residue" evidence="5">
    <location>
        <position position="1"/>
    </location>
</feature>
<evidence type="ECO:0000313" key="5">
    <source>
        <dbReference type="EMBL" id="GAG04114.1"/>
    </source>
</evidence>
<evidence type="ECO:0000259" key="4">
    <source>
        <dbReference type="Pfam" id="PF00155"/>
    </source>
</evidence>
<proteinExistence type="predicted"/>
<evidence type="ECO:0000256" key="2">
    <source>
        <dbReference type="ARBA" id="ARBA00022576"/>
    </source>
</evidence>
<organism evidence="5">
    <name type="scientific">marine sediment metagenome</name>
    <dbReference type="NCBI Taxonomy" id="412755"/>
    <lineage>
        <taxon>unclassified sequences</taxon>
        <taxon>metagenomes</taxon>
        <taxon>ecological metagenomes</taxon>
    </lineage>
</organism>
<dbReference type="GO" id="GO:0008483">
    <property type="term" value="F:transaminase activity"/>
    <property type="evidence" value="ECO:0007669"/>
    <property type="project" value="UniProtKB-KW"/>
</dbReference>
<feature type="domain" description="Aminotransferase class I/classII large" evidence="4">
    <location>
        <begin position="3"/>
        <end position="219"/>
    </location>
</feature>